<proteinExistence type="predicted"/>
<dbReference type="PANTHER" id="PTHR30328">
    <property type="entry name" value="TRANSCRIPTIONAL REPRESSOR"/>
    <property type="match status" value="1"/>
</dbReference>
<dbReference type="PROSITE" id="PS50977">
    <property type="entry name" value="HTH_TETR_2"/>
    <property type="match status" value="1"/>
</dbReference>
<dbReference type="GO" id="GO:0003677">
    <property type="term" value="F:DNA binding"/>
    <property type="evidence" value="ECO:0007669"/>
    <property type="project" value="UniProtKB-UniRule"/>
</dbReference>
<sequence length="215" mass="24730">MEQKLKADLSRAAILEAAVHEFGTKPFEKASINQICRDGSITKGRLYYYFESKDQLYVAAEDYCLSLLGDKLLAFTPNPDKSMEDNILAFFLTWQNFWRAQPSRALFMGRARLAPPEHLREATRALQKPFRENVLLKKLQEIFAVYFPGDVPRQRMFADISNVAISYIAIYLGATDLMQSEDLNAFFDHQLQMFRVLVHIFLHGCMGCDVPESLF</sequence>
<evidence type="ECO:0000256" key="2">
    <source>
        <dbReference type="PROSITE-ProRule" id="PRU00335"/>
    </source>
</evidence>
<dbReference type="SUPFAM" id="SSF46689">
    <property type="entry name" value="Homeodomain-like"/>
    <property type="match status" value="1"/>
</dbReference>
<dbReference type="Pfam" id="PF00440">
    <property type="entry name" value="TetR_N"/>
    <property type="match status" value="1"/>
</dbReference>
<dbReference type="InterPro" id="IPR009057">
    <property type="entry name" value="Homeodomain-like_sf"/>
</dbReference>
<organism evidence="4 5">
    <name type="scientific">Candidatus Fimenecus excrementigallinarum</name>
    <dbReference type="NCBI Taxonomy" id="2840816"/>
    <lineage>
        <taxon>Bacteria</taxon>
        <taxon>Bacillati</taxon>
        <taxon>Bacillota</taxon>
        <taxon>Clostridia</taxon>
        <taxon>Candidatus Fimenecus</taxon>
    </lineage>
</organism>
<reference evidence="4" key="1">
    <citation type="submission" date="2020-10" db="EMBL/GenBank/DDBJ databases">
        <authorList>
            <person name="Gilroy R."/>
        </authorList>
    </citation>
    <scope>NUCLEOTIDE SEQUENCE</scope>
    <source>
        <strain evidence="4">ChiGjej1B1-19959</strain>
    </source>
</reference>
<dbReference type="InterPro" id="IPR050109">
    <property type="entry name" value="HTH-type_TetR-like_transc_reg"/>
</dbReference>
<dbReference type="Gene3D" id="1.10.10.60">
    <property type="entry name" value="Homeodomain-like"/>
    <property type="match status" value="1"/>
</dbReference>
<evidence type="ECO:0000259" key="3">
    <source>
        <dbReference type="PROSITE" id="PS50977"/>
    </source>
</evidence>
<dbReference type="Gene3D" id="1.10.357.10">
    <property type="entry name" value="Tetracycline Repressor, domain 2"/>
    <property type="match status" value="1"/>
</dbReference>
<dbReference type="AlphaFoldDB" id="A0A9D1LEA0"/>
<name>A0A9D1LEA0_9FIRM</name>
<protein>
    <submittedName>
        <fullName evidence="4">TetR/AcrR family transcriptional regulator</fullName>
    </submittedName>
</protein>
<dbReference type="PANTHER" id="PTHR30328:SF54">
    <property type="entry name" value="HTH-TYPE TRANSCRIPTIONAL REPRESSOR SCO4008"/>
    <property type="match status" value="1"/>
</dbReference>
<dbReference type="Proteomes" id="UP000824071">
    <property type="component" value="Unassembled WGS sequence"/>
</dbReference>
<feature type="domain" description="HTH tetR-type" evidence="3">
    <location>
        <begin position="8"/>
        <end position="68"/>
    </location>
</feature>
<keyword evidence="1 2" id="KW-0238">DNA-binding</keyword>
<feature type="DNA-binding region" description="H-T-H motif" evidence="2">
    <location>
        <begin position="31"/>
        <end position="50"/>
    </location>
</feature>
<comment type="caution">
    <text evidence="4">The sequence shown here is derived from an EMBL/GenBank/DDBJ whole genome shotgun (WGS) entry which is preliminary data.</text>
</comment>
<dbReference type="InterPro" id="IPR001647">
    <property type="entry name" value="HTH_TetR"/>
</dbReference>
<evidence type="ECO:0000256" key="1">
    <source>
        <dbReference type="ARBA" id="ARBA00023125"/>
    </source>
</evidence>
<evidence type="ECO:0000313" key="4">
    <source>
        <dbReference type="EMBL" id="HIU35651.1"/>
    </source>
</evidence>
<dbReference type="GO" id="GO:0006355">
    <property type="term" value="P:regulation of DNA-templated transcription"/>
    <property type="evidence" value="ECO:0007669"/>
    <property type="project" value="UniProtKB-ARBA"/>
</dbReference>
<reference evidence="4" key="2">
    <citation type="journal article" date="2021" name="PeerJ">
        <title>Extensive microbial diversity within the chicken gut microbiome revealed by metagenomics and culture.</title>
        <authorList>
            <person name="Gilroy R."/>
            <person name="Ravi A."/>
            <person name="Getino M."/>
            <person name="Pursley I."/>
            <person name="Horton D.L."/>
            <person name="Alikhan N.F."/>
            <person name="Baker D."/>
            <person name="Gharbi K."/>
            <person name="Hall N."/>
            <person name="Watson M."/>
            <person name="Adriaenssens E.M."/>
            <person name="Foster-Nyarko E."/>
            <person name="Jarju S."/>
            <person name="Secka A."/>
            <person name="Antonio M."/>
            <person name="Oren A."/>
            <person name="Chaudhuri R.R."/>
            <person name="La Ragione R."/>
            <person name="Hildebrand F."/>
            <person name="Pallen M.J."/>
        </authorList>
    </citation>
    <scope>NUCLEOTIDE SEQUENCE</scope>
    <source>
        <strain evidence="4">ChiGjej1B1-19959</strain>
    </source>
</reference>
<gene>
    <name evidence="4" type="ORF">IAC53_03480</name>
</gene>
<dbReference type="PRINTS" id="PR00455">
    <property type="entry name" value="HTHTETR"/>
</dbReference>
<evidence type="ECO:0000313" key="5">
    <source>
        <dbReference type="Proteomes" id="UP000824071"/>
    </source>
</evidence>
<accession>A0A9D1LEA0</accession>
<dbReference type="EMBL" id="DVMW01000025">
    <property type="protein sequence ID" value="HIU35651.1"/>
    <property type="molecule type" value="Genomic_DNA"/>
</dbReference>